<sequence>MVLYATRALEEDFQCPLFLFSKNWHNAKMPSDLNRPYEPKGVEEEIYKKWENSGYFNPDNLPVSKTKNSKLKTKNFSIIMPPPNANGALHIGHAVFVTLQDIMIRYNRMLGKKTLWLPGADHAGFETQVVFDKKLEKEGRSRFKIGREDLWQEIWDFTILNKKIMEGQLKRLGASCDWSREKFTLDPDIIEIVYDTFKKLYDDGLAYRDNRIVNWCTKHQTTLSDVEIKYVEKKDPLYYIKYGPIELATVRLETKFGDTAVAVNPKDKRYKNFVGKEIKIQTILGPAKIKVIADEAVDIKFGTGAVKVTPAHDPNDFEMWKRHKEEIPGPKTVIDQYGRMDLREFWEKERAKKYHGLKIAEARNLIAQDMQKEGLMAKIDNDYTHTVATCYKCGTILEPRILPQWFISMTKPPAKGKKSLRDLGVETVKKGEVKFIPQRMEKIYMHWMKNLRDWNISRQIVWGIRIPAWYCRPKTFEKIMGFYTGVVPEVAKGKTKTYRIRDHQFKQGDIVGFENSQTKEIFGQAKIIKIEKIPLSQINLKDPGHYKTYESHEELIEAIKKHQPQKEVNENTEVIVYSYEFSKLDKKDSGCGNVIVSTKTPEKCPRCGSKNLEQDSDVFDTWFSSGQWPFAALGYTDSKDFKTFYPTDVMETGWDILFFWVARMVMLGKYRTGKAPFKTVYLHGLVRDKDRQKMSKSKGNVIDPLGVADLYGADALRMALVIGNTAGNDIIISEEKVKGYRNFANKIWNATRFVLMNVKETPAKKISFTPEQKKALQKLDEITRKTAKDLDELKFHHAAENLYHFFWHYYADKVIEDTKKDLNSGDKNISESTKALLLKFHTTLLKLLHPFMPHITEKIWELIPRENKKMLIIEEWPKSSRK</sequence>
<feature type="domain" description="Aminoacyl-tRNA synthetase class Ia" evidence="11">
    <location>
        <begin position="46"/>
        <end position="511"/>
    </location>
</feature>
<dbReference type="EC" id="6.1.1.9" evidence="1"/>
<dbReference type="EMBL" id="MFHH01000057">
    <property type="protein sequence ID" value="OGF63714.1"/>
    <property type="molecule type" value="Genomic_DNA"/>
</dbReference>
<evidence type="ECO:0000259" key="11">
    <source>
        <dbReference type="Pfam" id="PF00133"/>
    </source>
</evidence>
<keyword evidence="3 10" id="KW-0436">Ligase</keyword>
<dbReference type="PANTHER" id="PTHR11946:SF93">
    <property type="entry name" value="VALINE--TRNA LIGASE, CHLOROPLASTIC_MITOCHONDRIAL 2"/>
    <property type="match status" value="1"/>
</dbReference>
<dbReference type="InterPro" id="IPR009008">
    <property type="entry name" value="Val/Leu/Ile-tRNA-synth_edit"/>
</dbReference>
<evidence type="ECO:0000313" key="13">
    <source>
        <dbReference type="EMBL" id="OGF63714.1"/>
    </source>
</evidence>
<keyword evidence="5 10" id="KW-0067">ATP-binding</keyword>
<dbReference type="InterPro" id="IPR014729">
    <property type="entry name" value="Rossmann-like_a/b/a_fold"/>
</dbReference>
<evidence type="ECO:0000256" key="2">
    <source>
        <dbReference type="ARBA" id="ARBA00022490"/>
    </source>
</evidence>
<evidence type="ECO:0000256" key="10">
    <source>
        <dbReference type="RuleBase" id="RU363035"/>
    </source>
</evidence>
<dbReference type="Gene3D" id="3.40.50.620">
    <property type="entry name" value="HUPs"/>
    <property type="match status" value="2"/>
</dbReference>
<dbReference type="InterPro" id="IPR001412">
    <property type="entry name" value="aa-tRNA-synth_I_CS"/>
</dbReference>
<keyword evidence="6 10" id="KW-0648">Protein biosynthesis</keyword>
<dbReference type="SUPFAM" id="SSF47323">
    <property type="entry name" value="Anticodon-binding domain of a subclass of class I aminoacyl-tRNA synthetases"/>
    <property type="match status" value="1"/>
</dbReference>
<proteinExistence type="inferred from homology"/>
<dbReference type="Pfam" id="PF08264">
    <property type="entry name" value="Anticodon_1"/>
    <property type="match status" value="1"/>
</dbReference>
<comment type="caution">
    <text evidence="13">The sequence shown here is derived from an EMBL/GenBank/DDBJ whole genome shotgun (WGS) entry which is preliminary data.</text>
</comment>
<keyword evidence="7 10" id="KW-0030">Aminoacyl-tRNA synthetase</keyword>
<dbReference type="InterPro" id="IPR013155">
    <property type="entry name" value="M/V/L/I-tRNA-synth_anticd-bd"/>
</dbReference>
<dbReference type="GO" id="GO:0006438">
    <property type="term" value="P:valyl-tRNA aminoacylation"/>
    <property type="evidence" value="ECO:0007669"/>
    <property type="project" value="InterPro"/>
</dbReference>
<protein>
    <recommendedName>
        <fullName evidence="1">valine--tRNA ligase</fullName>
        <ecNumber evidence="1">6.1.1.9</ecNumber>
    </recommendedName>
    <alternativeName>
        <fullName evidence="8">Valyl-tRNA synthetase</fullName>
    </alternativeName>
</protein>
<dbReference type="AlphaFoldDB" id="A0A1F5VJY8"/>
<name>A0A1F5VJY8_9BACT</name>
<evidence type="ECO:0000256" key="6">
    <source>
        <dbReference type="ARBA" id="ARBA00022917"/>
    </source>
</evidence>
<gene>
    <name evidence="13" type="ORF">A2Z53_00150</name>
</gene>
<dbReference type="InterPro" id="IPR002303">
    <property type="entry name" value="Valyl-tRNA_ligase"/>
</dbReference>
<feature type="domain" description="Methionyl/Valyl/Leucyl/Isoleucyl-tRNA synthetase anticodon-binding" evidence="12">
    <location>
        <begin position="773"/>
        <end position="879"/>
    </location>
</feature>
<dbReference type="Proteomes" id="UP000177451">
    <property type="component" value="Unassembled WGS sequence"/>
</dbReference>
<comment type="catalytic activity">
    <reaction evidence="9">
        <text>tRNA(Val) + L-valine + ATP = L-valyl-tRNA(Val) + AMP + diphosphate</text>
        <dbReference type="Rhea" id="RHEA:10704"/>
        <dbReference type="Rhea" id="RHEA-COMP:9672"/>
        <dbReference type="Rhea" id="RHEA-COMP:9708"/>
        <dbReference type="ChEBI" id="CHEBI:30616"/>
        <dbReference type="ChEBI" id="CHEBI:33019"/>
        <dbReference type="ChEBI" id="CHEBI:57762"/>
        <dbReference type="ChEBI" id="CHEBI:78442"/>
        <dbReference type="ChEBI" id="CHEBI:78537"/>
        <dbReference type="ChEBI" id="CHEBI:456215"/>
        <dbReference type="EC" id="6.1.1.9"/>
    </reaction>
</comment>
<evidence type="ECO:0000313" key="14">
    <source>
        <dbReference type="Proteomes" id="UP000177451"/>
    </source>
</evidence>
<dbReference type="InterPro" id="IPR009080">
    <property type="entry name" value="tRNAsynth_Ia_anticodon-bd"/>
</dbReference>
<dbReference type="CDD" id="cd07962">
    <property type="entry name" value="Anticodon_Ia_Val"/>
    <property type="match status" value="1"/>
</dbReference>
<dbReference type="Pfam" id="PF00133">
    <property type="entry name" value="tRNA-synt_1"/>
    <property type="match status" value="2"/>
</dbReference>
<evidence type="ECO:0000256" key="4">
    <source>
        <dbReference type="ARBA" id="ARBA00022741"/>
    </source>
</evidence>
<evidence type="ECO:0000259" key="12">
    <source>
        <dbReference type="Pfam" id="PF08264"/>
    </source>
</evidence>
<reference evidence="13 14" key="1">
    <citation type="journal article" date="2016" name="Nat. Commun.">
        <title>Thousands of microbial genomes shed light on interconnected biogeochemical processes in an aquifer system.</title>
        <authorList>
            <person name="Anantharaman K."/>
            <person name="Brown C.T."/>
            <person name="Hug L.A."/>
            <person name="Sharon I."/>
            <person name="Castelle C.J."/>
            <person name="Probst A.J."/>
            <person name="Thomas B.C."/>
            <person name="Singh A."/>
            <person name="Wilkins M.J."/>
            <person name="Karaoz U."/>
            <person name="Brodie E.L."/>
            <person name="Williams K.H."/>
            <person name="Hubbard S.S."/>
            <person name="Banfield J.F."/>
        </authorList>
    </citation>
    <scope>NUCLEOTIDE SEQUENCE [LARGE SCALE GENOMIC DNA]</scope>
</reference>
<feature type="domain" description="Aminoacyl-tRNA synthetase class Ia" evidence="11">
    <location>
        <begin position="596"/>
        <end position="730"/>
    </location>
</feature>
<evidence type="ECO:0000256" key="8">
    <source>
        <dbReference type="ARBA" id="ARBA00029936"/>
    </source>
</evidence>
<dbReference type="GO" id="GO:0005829">
    <property type="term" value="C:cytosol"/>
    <property type="evidence" value="ECO:0007669"/>
    <property type="project" value="TreeGrafter"/>
</dbReference>
<dbReference type="PRINTS" id="PR00986">
    <property type="entry name" value="TRNASYNTHVAL"/>
</dbReference>
<accession>A0A1F5VJY8</accession>
<dbReference type="Gene3D" id="2.30.130.30">
    <property type="entry name" value="Hypothetical protein"/>
    <property type="match status" value="1"/>
</dbReference>
<keyword evidence="2" id="KW-0963">Cytoplasm</keyword>
<dbReference type="PANTHER" id="PTHR11946">
    <property type="entry name" value="VALYL-TRNA SYNTHETASES"/>
    <property type="match status" value="1"/>
</dbReference>
<dbReference type="GO" id="GO:0002161">
    <property type="term" value="F:aminoacyl-tRNA deacylase activity"/>
    <property type="evidence" value="ECO:0007669"/>
    <property type="project" value="InterPro"/>
</dbReference>
<dbReference type="CDD" id="cd00817">
    <property type="entry name" value="ValRS_core"/>
    <property type="match status" value="1"/>
</dbReference>
<dbReference type="SUPFAM" id="SSF50677">
    <property type="entry name" value="ValRS/IleRS/LeuRS editing domain"/>
    <property type="match status" value="1"/>
</dbReference>
<dbReference type="InterPro" id="IPR033705">
    <property type="entry name" value="Anticodon_Ia_Val"/>
</dbReference>
<evidence type="ECO:0000256" key="1">
    <source>
        <dbReference type="ARBA" id="ARBA00013169"/>
    </source>
</evidence>
<keyword evidence="4 10" id="KW-0547">Nucleotide-binding</keyword>
<dbReference type="Gene3D" id="1.10.730.10">
    <property type="entry name" value="Isoleucyl-tRNA Synthetase, Domain 1"/>
    <property type="match status" value="1"/>
</dbReference>
<dbReference type="GO" id="GO:0004832">
    <property type="term" value="F:valine-tRNA ligase activity"/>
    <property type="evidence" value="ECO:0007669"/>
    <property type="project" value="UniProtKB-EC"/>
</dbReference>
<dbReference type="InterPro" id="IPR002300">
    <property type="entry name" value="aa-tRNA-synth_Ia"/>
</dbReference>
<comment type="similarity">
    <text evidence="10">Belongs to the class-I aminoacyl-tRNA synthetase family.</text>
</comment>
<evidence type="ECO:0000256" key="9">
    <source>
        <dbReference type="ARBA" id="ARBA00047552"/>
    </source>
</evidence>
<organism evidence="13 14">
    <name type="scientific">Candidatus Giovannonibacteria bacterium RIFCSPHIGHO2_02_42_15</name>
    <dbReference type="NCBI Taxonomy" id="1798329"/>
    <lineage>
        <taxon>Bacteria</taxon>
        <taxon>Candidatus Giovannoniibacteriota</taxon>
    </lineage>
</organism>
<dbReference type="PROSITE" id="PS00178">
    <property type="entry name" value="AA_TRNA_LIGASE_I"/>
    <property type="match status" value="1"/>
</dbReference>
<evidence type="ECO:0000256" key="3">
    <source>
        <dbReference type="ARBA" id="ARBA00022598"/>
    </source>
</evidence>
<evidence type="ECO:0000256" key="5">
    <source>
        <dbReference type="ARBA" id="ARBA00022840"/>
    </source>
</evidence>
<evidence type="ECO:0000256" key="7">
    <source>
        <dbReference type="ARBA" id="ARBA00023146"/>
    </source>
</evidence>
<dbReference type="SUPFAM" id="SSF52374">
    <property type="entry name" value="Nucleotidylyl transferase"/>
    <property type="match status" value="1"/>
</dbReference>
<dbReference type="GO" id="GO:0005524">
    <property type="term" value="F:ATP binding"/>
    <property type="evidence" value="ECO:0007669"/>
    <property type="project" value="UniProtKB-KW"/>
</dbReference>